<gene>
    <name evidence="1" type="primary">ubiJ</name>
    <name evidence="3" type="ORF">A1356_06915</name>
</gene>
<protein>
    <recommendedName>
        <fullName evidence="1">Ubiquinone biosynthesis accessory factor UbiJ</fullName>
    </recommendedName>
</protein>
<dbReference type="RefSeq" id="WP_064025535.1">
    <property type="nucleotide sequence ID" value="NZ_CP023669.1"/>
</dbReference>
<name>A0A291IFQ4_9GAMM</name>
<sequence length="211" mass="23088">MPNALKPLLISALEAALARYLALDSHSAEYLAPMAGKVIELRIDTFGSSLFLCPGTDTIRILDSYPEPADATLSGSLSALGLMGLSATPMRSLFKGEVRLAGDVQLARKFQRLFEKLDIDLQGKLARVAGDRVAHRLGDIVRGGKRWTGQSLRTFRLNLEEFLQEETRELPAKAEAELLFRSIDGCRSDCDRLAARLDRLAAAANNLSESD</sequence>
<feature type="domain" description="SCP2" evidence="2">
    <location>
        <begin position="19"/>
        <end position="115"/>
    </location>
</feature>
<comment type="pathway">
    <text evidence="1">Cofactor biosynthesis; ubiquinone biosynthesis.</text>
</comment>
<dbReference type="GO" id="GO:0005737">
    <property type="term" value="C:cytoplasm"/>
    <property type="evidence" value="ECO:0007669"/>
    <property type="project" value="UniProtKB-SubCell"/>
</dbReference>
<evidence type="ECO:0000313" key="4">
    <source>
        <dbReference type="Proteomes" id="UP000077734"/>
    </source>
</evidence>
<evidence type="ECO:0000256" key="1">
    <source>
        <dbReference type="HAMAP-Rule" id="MF_02215"/>
    </source>
</evidence>
<dbReference type="GO" id="GO:0006744">
    <property type="term" value="P:ubiquinone biosynthetic process"/>
    <property type="evidence" value="ECO:0007669"/>
    <property type="project" value="UniProtKB-UniRule"/>
</dbReference>
<organism evidence="3 4">
    <name type="scientific">Methylomonas koyamae</name>
    <dbReference type="NCBI Taxonomy" id="702114"/>
    <lineage>
        <taxon>Bacteria</taxon>
        <taxon>Pseudomonadati</taxon>
        <taxon>Pseudomonadota</taxon>
        <taxon>Gammaproteobacteria</taxon>
        <taxon>Methylococcales</taxon>
        <taxon>Methylococcaceae</taxon>
        <taxon>Methylomonas</taxon>
    </lineage>
</organism>
<keyword evidence="4" id="KW-1185">Reference proteome</keyword>
<comment type="caution">
    <text evidence="3">The sequence shown here is derived from an EMBL/GenBank/DDBJ whole genome shotgun (WGS) entry which is preliminary data.</text>
</comment>
<dbReference type="SUPFAM" id="SSF55718">
    <property type="entry name" value="SCP-like"/>
    <property type="match status" value="1"/>
</dbReference>
<dbReference type="KEGG" id="mko:MKLM6_0702"/>
<comment type="similarity">
    <text evidence="1">Belongs to the UbiJ family.</text>
</comment>
<proteinExistence type="inferred from homology"/>
<comment type="subcellular location">
    <subcellularLocation>
        <location evidence="1">Cytoplasm</location>
    </subcellularLocation>
</comment>
<dbReference type="AlphaFoldDB" id="A0A291IFQ4"/>
<dbReference type="Pfam" id="PF02036">
    <property type="entry name" value="SCP2"/>
    <property type="match status" value="1"/>
</dbReference>
<dbReference type="PANTHER" id="PTHR38693">
    <property type="entry name" value="UBIQUINONE BIOSYNTHESIS PROTEIN UBIJ"/>
    <property type="match status" value="1"/>
</dbReference>
<dbReference type="InterPro" id="IPR003033">
    <property type="entry name" value="SCP2_sterol-bd_dom"/>
</dbReference>
<dbReference type="EMBL" id="LUUL01000055">
    <property type="protein sequence ID" value="OAI28583.1"/>
    <property type="molecule type" value="Genomic_DNA"/>
</dbReference>
<evidence type="ECO:0000259" key="2">
    <source>
        <dbReference type="Pfam" id="PF02036"/>
    </source>
</evidence>
<dbReference type="InterPro" id="IPR038989">
    <property type="entry name" value="UbiJ"/>
</dbReference>
<reference evidence="3 4" key="1">
    <citation type="submission" date="2016-03" db="EMBL/GenBank/DDBJ databases">
        <authorList>
            <person name="Heylen K."/>
            <person name="De Vos P."/>
            <person name="Vekeman B."/>
        </authorList>
    </citation>
    <scope>NUCLEOTIDE SEQUENCE [LARGE SCALE GENOMIC DNA]</scope>
    <source>
        <strain evidence="3 4">R-49807</strain>
    </source>
</reference>
<keyword evidence="1" id="KW-0831">Ubiquinone biosynthesis</keyword>
<dbReference type="HAMAP" id="MF_02215">
    <property type="entry name" value="UbiJ"/>
    <property type="match status" value="1"/>
</dbReference>
<evidence type="ECO:0000313" key="3">
    <source>
        <dbReference type="EMBL" id="OAI28583.1"/>
    </source>
</evidence>
<keyword evidence="1" id="KW-0963">Cytoplasm</keyword>
<comment type="function">
    <text evidence="1">Required for ubiquinone (coenzyme Q) biosynthesis. Binds hydrophobic ubiquinone biosynthetic intermediates via its SCP2 domain and is essential for the stability of the Ubi complex. May constitute a docking platform where Ubi enzymes assemble and access their SCP2-bound polyprenyl substrates.</text>
</comment>
<dbReference type="PANTHER" id="PTHR38693:SF1">
    <property type="entry name" value="UBIQUINONE BIOSYNTHESIS ACCESSORY FACTOR UBIJ"/>
    <property type="match status" value="1"/>
</dbReference>
<accession>A0A291IFQ4</accession>
<dbReference type="InterPro" id="IPR036527">
    <property type="entry name" value="SCP2_sterol-bd_dom_sf"/>
</dbReference>
<dbReference type="Proteomes" id="UP000077734">
    <property type="component" value="Unassembled WGS sequence"/>
</dbReference>